<sequence>MENGFLFWQMNFSKELFFSDEALSYVGVSSFPGVYPFPL</sequence>
<dbReference type="EMBL" id="JACJIQ010000015">
    <property type="protein sequence ID" value="MBA9078721.1"/>
    <property type="molecule type" value="Genomic_DNA"/>
</dbReference>
<organism evidence="1 2">
    <name type="scientific">Rufibacter quisquiliarum</name>
    <dbReference type="NCBI Taxonomy" id="1549639"/>
    <lineage>
        <taxon>Bacteria</taxon>
        <taxon>Pseudomonadati</taxon>
        <taxon>Bacteroidota</taxon>
        <taxon>Cytophagia</taxon>
        <taxon>Cytophagales</taxon>
        <taxon>Hymenobacteraceae</taxon>
        <taxon>Rufibacter</taxon>
    </lineage>
</organism>
<comment type="caution">
    <text evidence="1">The sequence shown here is derived from an EMBL/GenBank/DDBJ whole genome shotgun (WGS) entry which is preliminary data.</text>
</comment>
<proteinExistence type="predicted"/>
<protein>
    <submittedName>
        <fullName evidence="1">Uncharacterized protein</fullName>
    </submittedName>
</protein>
<dbReference type="Proteomes" id="UP000563094">
    <property type="component" value="Unassembled WGS sequence"/>
</dbReference>
<accession>A0A839GYG9</accession>
<keyword evidence="2" id="KW-1185">Reference proteome</keyword>
<evidence type="ECO:0000313" key="2">
    <source>
        <dbReference type="Proteomes" id="UP000563094"/>
    </source>
</evidence>
<reference evidence="1 2" key="1">
    <citation type="submission" date="2020-08" db="EMBL/GenBank/DDBJ databases">
        <title>Genomic Encyclopedia of Type Strains, Phase IV (KMG-IV): sequencing the most valuable type-strain genomes for metagenomic binning, comparative biology and taxonomic classification.</title>
        <authorList>
            <person name="Goeker M."/>
        </authorList>
    </citation>
    <scope>NUCLEOTIDE SEQUENCE [LARGE SCALE GENOMIC DNA]</scope>
    <source>
        <strain evidence="1 2">DSM 29854</strain>
    </source>
</reference>
<gene>
    <name evidence="1" type="ORF">FHS90_003451</name>
</gene>
<dbReference type="AlphaFoldDB" id="A0A839GYG9"/>
<name>A0A839GYG9_9BACT</name>
<evidence type="ECO:0000313" key="1">
    <source>
        <dbReference type="EMBL" id="MBA9078721.1"/>
    </source>
</evidence>